<comment type="caution">
    <text evidence="1">The sequence shown here is derived from an EMBL/GenBank/DDBJ whole genome shotgun (WGS) entry which is preliminary data.</text>
</comment>
<dbReference type="Proteomes" id="UP001488838">
    <property type="component" value="Unassembled WGS sequence"/>
</dbReference>
<evidence type="ECO:0000313" key="2">
    <source>
        <dbReference type="Proteomes" id="UP001488838"/>
    </source>
</evidence>
<protein>
    <submittedName>
        <fullName evidence="1">Uncharacterized protein</fullName>
    </submittedName>
</protein>
<dbReference type="AlphaFoldDB" id="A0AAW0IW50"/>
<proteinExistence type="predicted"/>
<evidence type="ECO:0000313" key="1">
    <source>
        <dbReference type="EMBL" id="KAK7818625.1"/>
    </source>
</evidence>
<gene>
    <name evidence="1" type="ORF">U0070_001600</name>
</gene>
<dbReference type="EMBL" id="JBBHLL010000086">
    <property type="protein sequence ID" value="KAK7818625.1"/>
    <property type="molecule type" value="Genomic_DNA"/>
</dbReference>
<keyword evidence="2" id="KW-1185">Reference proteome</keyword>
<reference evidence="1 2" key="1">
    <citation type="journal article" date="2023" name="bioRxiv">
        <title>Conserved and derived expression patterns and positive selection on dental genes reveal complex evolutionary context of ever-growing rodent molars.</title>
        <authorList>
            <person name="Calamari Z.T."/>
            <person name="Song A."/>
            <person name="Cohen E."/>
            <person name="Akter M."/>
            <person name="Roy R.D."/>
            <person name="Hallikas O."/>
            <person name="Christensen M.M."/>
            <person name="Li P."/>
            <person name="Marangoni P."/>
            <person name="Jernvall J."/>
            <person name="Klein O.D."/>
        </authorList>
    </citation>
    <scope>NUCLEOTIDE SEQUENCE [LARGE SCALE GENOMIC DNA]</scope>
    <source>
        <strain evidence="1">V071</strain>
    </source>
</reference>
<accession>A0AAW0IW50</accession>
<organism evidence="1 2">
    <name type="scientific">Myodes glareolus</name>
    <name type="common">Bank vole</name>
    <name type="synonym">Clethrionomys glareolus</name>
    <dbReference type="NCBI Taxonomy" id="447135"/>
    <lineage>
        <taxon>Eukaryota</taxon>
        <taxon>Metazoa</taxon>
        <taxon>Chordata</taxon>
        <taxon>Craniata</taxon>
        <taxon>Vertebrata</taxon>
        <taxon>Euteleostomi</taxon>
        <taxon>Mammalia</taxon>
        <taxon>Eutheria</taxon>
        <taxon>Euarchontoglires</taxon>
        <taxon>Glires</taxon>
        <taxon>Rodentia</taxon>
        <taxon>Myomorpha</taxon>
        <taxon>Muroidea</taxon>
        <taxon>Cricetidae</taxon>
        <taxon>Arvicolinae</taxon>
        <taxon>Myodes</taxon>
    </lineage>
</organism>
<name>A0AAW0IW50_MYOGA</name>
<sequence length="135" mass="15279">MHRYYLDTIIPLDDADHERRSRSRSCMSAEPLKMLLGPIRTAVKHCAACTMAGGSCTLEVNDTSPGEPRSHLQRQCPEKLNNKSCRILVLVRLALSRTPKPVSGTLLSKFIILREQKSLHLQSRDRDVKLLMRSL</sequence>